<dbReference type="EMBL" id="HBUE01211339">
    <property type="protein sequence ID" value="CAG6534561.1"/>
    <property type="molecule type" value="Transcribed_RNA"/>
</dbReference>
<reference evidence="1" key="1">
    <citation type="submission" date="2021-05" db="EMBL/GenBank/DDBJ databases">
        <authorList>
            <person name="Alioto T."/>
            <person name="Alioto T."/>
            <person name="Gomez Garrido J."/>
        </authorList>
    </citation>
    <scope>NUCLEOTIDE SEQUENCE</scope>
</reference>
<evidence type="ECO:0000313" key="1">
    <source>
        <dbReference type="EMBL" id="CAG6534561.1"/>
    </source>
</evidence>
<proteinExistence type="predicted"/>
<accession>A0A8D8MMV9</accession>
<sequence>MVRQDAHLQLVSHHRRALQHLHVILLDEFDLTAGHRRRQNHRVLIVWDALLHGVLYFVRIARHHAQHAVERGLQPLIQAKEVNRAQDQHNLRVVLHPYNHPRGARQILDRQPHRISYNPTIRNVQHEVKIPPMLLLHVVPEGFLRREAHPTHRTALAKVQLQLIRPQQPPVRHDPAADAPARVKSGRVTTLGLAHDAQLGAGLGLGRVRVPPLILPGLVVEAVAGLADAGAVVVVVDVGQARQRRIVATLKLAAAFPATNGYKFSTIGHPFPG</sequence>
<name>A0A8D8MMV9_CULPI</name>
<protein>
    <submittedName>
        <fullName evidence="1">(northern house mosquito) hypothetical protein</fullName>
    </submittedName>
</protein>
<organism evidence="1">
    <name type="scientific">Culex pipiens</name>
    <name type="common">House mosquito</name>
    <dbReference type="NCBI Taxonomy" id="7175"/>
    <lineage>
        <taxon>Eukaryota</taxon>
        <taxon>Metazoa</taxon>
        <taxon>Ecdysozoa</taxon>
        <taxon>Arthropoda</taxon>
        <taxon>Hexapoda</taxon>
        <taxon>Insecta</taxon>
        <taxon>Pterygota</taxon>
        <taxon>Neoptera</taxon>
        <taxon>Endopterygota</taxon>
        <taxon>Diptera</taxon>
        <taxon>Nematocera</taxon>
        <taxon>Culicoidea</taxon>
        <taxon>Culicidae</taxon>
        <taxon>Culicinae</taxon>
        <taxon>Culicini</taxon>
        <taxon>Culex</taxon>
        <taxon>Culex</taxon>
    </lineage>
</organism>
<dbReference type="AlphaFoldDB" id="A0A8D8MMV9"/>
<dbReference type="EMBL" id="HBUE01317774">
    <property type="protein sequence ID" value="CAG6586509.1"/>
    <property type="molecule type" value="Transcribed_RNA"/>
</dbReference>